<evidence type="ECO:0000313" key="3">
    <source>
        <dbReference type="Proteomes" id="UP001630127"/>
    </source>
</evidence>
<comment type="caution">
    <text evidence="2">The sequence shown here is derived from an EMBL/GenBank/DDBJ whole genome shotgun (WGS) entry which is preliminary data.</text>
</comment>
<evidence type="ECO:0000256" key="1">
    <source>
        <dbReference type="SAM" id="Phobius"/>
    </source>
</evidence>
<sequence>MGLSASKRVKQSLTNSPDFNSACNSVYESSLALAQHAFPGIKPYQLFSAIERLHQTLINSSSIPLITKWAPHPPTREQVDRAFKSILSRRRQSDSSPDEESDVVLGKEEFGEFAVEVFADGVVSSARKEVLKRVPIGVAGIAGVGMIVKPGKEVVGTVIGVYALGVATAVYLSLTG</sequence>
<keyword evidence="3" id="KW-1185">Reference proteome</keyword>
<keyword evidence="1" id="KW-0812">Transmembrane</keyword>
<keyword evidence="1" id="KW-1133">Transmembrane helix</keyword>
<name>A0ABD3ABT1_9GENT</name>
<keyword evidence="1" id="KW-0472">Membrane</keyword>
<organism evidence="2 3">
    <name type="scientific">Cinchona calisaya</name>
    <dbReference type="NCBI Taxonomy" id="153742"/>
    <lineage>
        <taxon>Eukaryota</taxon>
        <taxon>Viridiplantae</taxon>
        <taxon>Streptophyta</taxon>
        <taxon>Embryophyta</taxon>
        <taxon>Tracheophyta</taxon>
        <taxon>Spermatophyta</taxon>
        <taxon>Magnoliopsida</taxon>
        <taxon>eudicotyledons</taxon>
        <taxon>Gunneridae</taxon>
        <taxon>Pentapetalae</taxon>
        <taxon>asterids</taxon>
        <taxon>lamiids</taxon>
        <taxon>Gentianales</taxon>
        <taxon>Rubiaceae</taxon>
        <taxon>Cinchonoideae</taxon>
        <taxon>Cinchoneae</taxon>
        <taxon>Cinchona</taxon>
    </lineage>
</organism>
<dbReference type="EMBL" id="JBJUIK010000004">
    <property type="protein sequence ID" value="KAL3529018.1"/>
    <property type="molecule type" value="Genomic_DNA"/>
</dbReference>
<dbReference type="Proteomes" id="UP001630127">
    <property type="component" value="Unassembled WGS sequence"/>
</dbReference>
<dbReference type="PANTHER" id="PTHR36743:SF1">
    <property type="entry name" value="OS04G0495300 PROTEIN"/>
    <property type="match status" value="1"/>
</dbReference>
<dbReference type="AlphaFoldDB" id="A0ABD3ABT1"/>
<evidence type="ECO:0000313" key="2">
    <source>
        <dbReference type="EMBL" id="KAL3529018.1"/>
    </source>
</evidence>
<proteinExistence type="predicted"/>
<protein>
    <submittedName>
        <fullName evidence="2">Uncharacterized protein</fullName>
    </submittedName>
</protein>
<gene>
    <name evidence="2" type="ORF">ACH5RR_008340</name>
</gene>
<dbReference type="PANTHER" id="PTHR36743">
    <property type="entry name" value="OS04G0495300 PROTEIN"/>
    <property type="match status" value="1"/>
</dbReference>
<accession>A0ABD3ABT1</accession>
<reference evidence="2 3" key="1">
    <citation type="submission" date="2024-11" db="EMBL/GenBank/DDBJ databases">
        <title>A near-complete genome assembly of Cinchona calisaya.</title>
        <authorList>
            <person name="Lian D.C."/>
            <person name="Zhao X.W."/>
            <person name="Wei L."/>
        </authorList>
    </citation>
    <scope>NUCLEOTIDE SEQUENCE [LARGE SCALE GENOMIC DNA]</scope>
    <source>
        <tissue evidence="2">Nenye</tissue>
    </source>
</reference>
<feature type="transmembrane region" description="Helical" evidence="1">
    <location>
        <begin position="154"/>
        <end position="174"/>
    </location>
</feature>